<dbReference type="EMBL" id="MHWD01000018">
    <property type="protein sequence ID" value="OHB03569.1"/>
    <property type="molecule type" value="Genomic_DNA"/>
</dbReference>
<sequence>MSKNKIVFFIGVVLLIMPFLGFPPGWKSFIAIVFGITLIFLSFSAAAKRRASARRTRRIKQQEVHNEHINVAPNVTILQDVFGETKPSETIDKDIPPTV</sequence>
<gene>
    <name evidence="2" type="ORF">A2920_02815</name>
</gene>
<feature type="transmembrane region" description="Helical" evidence="1">
    <location>
        <begin position="7"/>
        <end position="23"/>
    </location>
</feature>
<keyword evidence="1" id="KW-0812">Transmembrane</keyword>
<organism evidence="2 3">
    <name type="scientific">Candidatus Zambryskibacteria bacterium RIFCSPLOWO2_01_FULL_43_17</name>
    <dbReference type="NCBI Taxonomy" id="1802760"/>
    <lineage>
        <taxon>Bacteria</taxon>
        <taxon>Candidatus Zambryskiibacteriota</taxon>
    </lineage>
</organism>
<protein>
    <submittedName>
        <fullName evidence="2">Uncharacterized protein</fullName>
    </submittedName>
</protein>
<keyword evidence="1" id="KW-0472">Membrane</keyword>
<evidence type="ECO:0000313" key="3">
    <source>
        <dbReference type="Proteomes" id="UP000179283"/>
    </source>
</evidence>
<dbReference type="Proteomes" id="UP000179283">
    <property type="component" value="Unassembled WGS sequence"/>
</dbReference>
<evidence type="ECO:0000256" key="1">
    <source>
        <dbReference type="SAM" id="Phobius"/>
    </source>
</evidence>
<comment type="caution">
    <text evidence="2">The sequence shown here is derived from an EMBL/GenBank/DDBJ whole genome shotgun (WGS) entry which is preliminary data.</text>
</comment>
<reference evidence="2 3" key="1">
    <citation type="journal article" date="2016" name="Nat. Commun.">
        <title>Thousands of microbial genomes shed light on interconnected biogeochemical processes in an aquifer system.</title>
        <authorList>
            <person name="Anantharaman K."/>
            <person name="Brown C.T."/>
            <person name="Hug L.A."/>
            <person name="Sharon I."/>
            <person name="Castelle C.J."/>
            <person name="Probst A.J."/>
            <person name="Thomas B.C."/>
            <person name="Singh A."/>
            <person name="Wilkins M.J."/>
            <person name="Karaoz U."/>
            <person name="Brodie E.L."/>
            <person name="Williams K.H."/>
            <person name="Hubbard S.S."/>
            <person name="Banfield J.F."/>
        </authorList>
    </citation>
    <scope>NUCLEOTIDE SEQUENCE [LARGE SCALE GENOMIC DNA]</scope>
</reference>
<keyword evidence="1" id="KW-1133">Transmembrane helix</keyword>
<proteinExistence type="predicted"/>
<accession>A0A1G2U2B3</accession>
<feature type="transmembrane region" description="Helical" evidence="1">
    <location>
        <begin position="29"/>
        <end position="47"/>
    </location>
</feature>
<dbReference type="AlphaFoldDB" id="A0A1G2U2B3"/>
<evidence type="ECO:0000313" key="2">
    <source>
        <dbReference type="EMBL" id="OHB03569.1"/>
    </source>
</evidence>
<name>A0A1G2U2B3_9BACT</name>